<keyword evidence="1" id="KW-0732">Signal</keyword>
<proteinExistence type="predicted"/>
<comment type="caution">
    <text evidence="2">The sequence shown here is derived from an EMBL/GenBank/DDBJ whole genome shotgun (WGS) entry which is preliminary data.</text>
</comment>
<dbReference type="EMBL" id="VCGU01000010">
    <property type="protein sequence ID" value="TRY68354.1"/>
    <property type="molecule type" value="Genomic_DNA"/>
</dbReference>
<accession>A0A553NSD9</accession>
<evidence type="ECO:0000256" key="1">
    <source>
        <dbReference type="SAM" id="SignalP"/>
    </source>
</evidence>
<evidence type="ECO:0000313" key="3">
    <source>
        <dbReference type="Proteomes" id="UP000318571"/>
    </source>
</evidence>
<feature type="signal peptide" evidence="1">
    <location>
        <begin position="1"/>
        <end position="19"/>
    </location>
</feature>
<dbReference type="AlphaFoldDB" id="A0A553NSD9"/>
<gene>
    <name evidence="2" type="ORF">TCAL_04122</name>
</gene>
<keyword evidence="3" id="KW-1185">Reference proteome</keyword>
<protein>
    <submittedName>
        <fullName evidence="2">Uncharacterized protein</fullName>
    </submittedName>
</protein>
<feature type="chain" id="PRO_5021857397" evidence="1">
    <location>
        <begin position="20"/>
        <end position="203"/>
    </location>
</feature>
<evidence type="ECO:0000313" key="2">
    <source>
        <dbReference type="EMBL" id="TRY68354.1"/>
    </source>
</evidence>
<sequence length="203" mass="22138">MKSFIVLGLFLVSFAPVDLAPMPKETQSKNTNESGDLEGSESLQSFGYGYGTKVADKYGGVSTVYVHGFGTDNTDYHDTPVYHDKSYKAPDHVYGHHLNSYEHQRSPYYAAPTPYYKPSGYGYGHINEYGEAKHGYGYQDGYGYHGSTAAHYGGYGKSAHSPYYAAAPYGGKYAAPSYHAPHYGHHAQARAGFASGFGYGFIA</sequence>
<organism evidence="2 3">
    <name type="scientific">Tigriopus californicus</name>
    <name type="common">Marine copepod</name>
    <dbReference type="NCBI Taxonomy" id="6832"/>
    <lineage>
        <taxon>Eukaryota</taxon>
        <taxon>Metazoa</taxon>
        <taxon>Ecdysozoa</taxon>
        <taxon>Arthropoda</taxon>
        <taxon>Crustacea</taxon>
        <taxon>Multicrustacea</taxon>
        <taxon>Hexanauplia</taxon>
        <taxon>Copepoda</taxon>
        <taxon>Harpacticoida</taxon>
        <taxon>Harpacticidae</taxon>
        <taxon>Tigriopus</taxon>
    </lineage>
</organism>
<dbReference type="OrthoDB" id="10618937at2759"/>
<name>A0A553NSD9_TIGCA</name>
<dbReference type="Proteomes" id="UP000318571">
    <property type="component" value="Chromosome 1"/>
</dbReference>
<reference evidence="2 3" key="1">
    <citation type="journal article" date="2018" name="Nat. Ecol. Evol.">
        <title>Genomic signatures of mitonuclear coevolution across populations of Tigriopus californicus.</title>
        <authorList>
            <person name="Barreto F.S."/>
            <person name="Watson E.T."/>
            <person name="Lima T.G."/>
            <person name="Willett C.S."/>
            <person name="Edmands S."/>
            <person name="Li W."/>
            <person name="Burton R.S."/>
        </authorList>
    </citation>
    <scope>NUCLEOTIDE SEQUENCE [LARGE SCALE GENOMIC DNA]</scope>
    <source>
        <strain evidence="2 3">San Diego</strain>
    </source>
</reference>